<sequence length="80" mass="9168">MARSIPISLPPPYIYIPIPPLPLIPTCPQNPRTYTLHRIINPLLAKEEKRSHTFHPSTSEQLFPHLFLVPLPRIKLSPNT</sequence>
<dbReference type="Proteomes" id="UP001152607">
    <property type="component" value="Unassembled WGS sequence"/>
</dbReference>
<evidence type="ECO:0000313" key="1">
    <source>
        <dbReference type="EMBL" id="CAI6339967.1"/>
    </source>
</evidence>
<dbReference type="AlphaFoldDB" id="A0A9W4XYM1"/>
<proteinExistence type="predicted"/>
<dbReference type="EMBL" id="CAOQHR010000010">
    <property type="protein sequence ID" value="CAI6339967.1"/>
    <property type="molecule type" value="Genomic_DNA"/>
</dbReference>
<name>A0A9W4XYM1_9PLEO</name>
<organism evidence="1 2">
    <name type="scientific">Periconia digitata</name>
    <dbReference type="NCBI Taxonomy" id="1303443"/>
    <lineage>
        <taxon>Eukaryota</taxon>
        <taxon>Fungi</taxon>
        <taxon>Dikarya</taxon>
        <taxon>Ascomycota</taxon>
        <taxon>Pezizomycotina</taxon>
        <taxon>Dothideomycetes</taxon>
        <taxon>Pleosporomycetidae</taxon>
        <taxon>Pleosporales</taxon>
        <taxon>Massarineae</taxon>
        <taxon>Periconiaceae</taxon>
        <taxon>Periconia</taxon>
    </lineage>
</organism>
<comment type="caution">
    <text evidence="1">The sequence shown here is derived from an EMBL/GenBank/DDBJ whole genome shotgun (WGS) entry which is preliminary data.</text>
</comment>
<accession>A0A9W4XYM1</accession>
<evidence type="ECO:0000313" key="2">
    <source>
        <dbReference type="Proteomes" id="UP001152607"/>
    </source>
</evidence>
<reference evidence="1" key="1">
    <citation type="submission" date="2023-01" db="EMBL/GenBank/DDBJ databases">
        <authorList>
            <person name="Van Ghelder C."/>
            <person name="Rancurel C."/>
        </authorList>
    </citation>
    <scope>NUCLEOTIDE SEQUENCE</scope>
    <source>
        <strain evidence="1">CNCM I-4278</strain>
    </source>
</reference>
<gene>
    <name evidence="1" type="ORF">PDIGIT_LOCUS13133</name>
</gene>
<keyword evidence="2" id="KW-1185">Reference proteome</keyword>
<protein>
    <submittedName>
        <fullName evidence="1">Uncharacterized protein</fullName>
    </submittedName>
</protein>